<reference evidence="1 2" key="1">
    <citation type="submission" date="2022-03" db="EMBL/GenBank/DDBJ databases">
        <authorList>
            <person name="Nunn A."/>
            <person name="Chopra R."/>
            <person name="Nunn A."/>
            <person name="Contreras Garrido A."/>
        </authorList>
    </citation>
    <scope>NUCLEOTIDE SEQUENCE [LARGE SCALE GENOMIC DNA]</scope>
</reference>
<dbReference type="EMBL" id="CAJVSB020000750">
    <property type="protein sequence ID" value="CAH2062591.1"/>
    <property type="molecule type" value="Genomic_DNA"/>
</dbReference>
<dbReference type="PANTHER" id="PTHR37758">
    <property type="entry name" value="OS03G0334300 PROTEIN"/>
    <property type="match status" value="1"/>
</dbReference>
<dbReference type="PANTHER" id="PTHR37758:SF1">
    <property type="entry name" value="OS03G0334300 PROTEIN"/>
    <property type="match status" value="1"/>
</dbReference>
<organism evidence="1 2">
    <name type="scientific">Thlaspi arvense</name>
    <name type="common">Field penny-cress</name>
    <dbReference type="NCBI Taxonomy" id="13288"/>
    <lineage>
        <taxon>Eukaryota</taxon>
        <taxon>Viridiplantae</taxon>
        <taxon>Streptophyta</taxon>
        <taxon>Embryophyta</taxon>
        <taxon>Tracheophyta</taxon>
        <taxon>Spermatophyta</taxon>
        <taxon>Magnoliopsida</taxon>
        <taxon>eudicotyledons</taxon>
        <taxon>Gunneridae</taxon>
        <taxon>Pentapetalae</taxon>
        <taxon>rosids</taxon>
        <taxon>malvids</taxon>
        <taxon>Brassicales</taxon>
        <taxon>Brassicaceae</taxon>
        <taxon>Thlaspideae</taxon>
        <taxon>Thlaspi</taxon>
    </lineage>
</organism>
<name>A0AAU9SFH8_THLAR</name>
<dbReference type="Proteomes" id="UP000836841">
    <property type="component" value="Unassembled WGS sequence"/>
</dbReference>
<evidence type="ECO:0000313" key="1">
    <source>
        <dbReference type="EMBL" id="CAH2062591.1"/>
    </source>
</evidence>
<proteinExistence type="predicted"/>
<gene>
    <name evidence="1" type="ORF">TAV2_LOCUS15053</name>
</gene>
<dbReference type="GO" id="GO:0009507">
    <property type="term" value="C:chloroplast"/>
    <property type="evidence" value="ECO:0007669"/>
    <property type="project" value="TreeGrafter"/>
</dbReference>
<dbReference type="AlphaFoldDB" id="A0AAU9SFH8"/>
<keyword evidence="2" id="KW-1185">Reference proteome</keyword>
<sequence length="148" mass="16627">METFHYQLPNTLHFFSPPSLSNPKAQKSSLIQFQYHPIHAPNTGNFRLRSFDGLLRPRAASGGMLAELERELKEEMKEGGKWRGKCSERGGIAEVMECLEREAIMGEDEGREPGDYNRRADIFEKSSRVFQALKESDELAGGAAPTNP</sequence>
<comment type="caution">
    <text evidence="1">The sequence shown here is derived from an EMBL/GenBank/DDBJ whole genome shotgun (WGS) entry which is preliminary data.</text>
</comment>
<accession>A0AAU9SFH8</accession>
<protein>
    <submittedName>
        <fullName evidence="1">Uncharacterized protein</fullName>
    </submittedName>
</protein>
<evidence type="ECO:0000313" key="2">
    <source>
        <dbReference type="Proteomes" id="UP000836841"/>
    </source>
</evidence>